<name>A0A4Y2GM10_ARAVE</name>
<dbReference type="EMBL" id="BGPR01001456">
    <property type="protein sequence ID" value="GBM54361.1"/>
    <property type="molecule type" value="Genomic_DNA"/>
</dbReference>
<gene>
    <name evidence="3" type="ORF">AVEN_171086_1</name>
</gene>
<protein>
    <recommendedName>
        <fullName evidence="2">PiggyBac transposable element-derived protein domain-containing protein</fullName>
    </recommendedName>
</protein>
<dbReference type="AlphaFoldDB" id="A0A4Y2GM10"/>
<dbReference type="InterPro" id="IPR029526">
    <property type="entry name" value="PGBD"/>
</dbReference>
<comment type="caution">
    <text evidence="3">The sequence shown here is derived from an EMBL/GenBank/DDBJ whole genome shotgun (WGS) entry which is preliminary data.</text>
</comment>
<feature type="region of interest" description="Disordered" evidence="1">
    <location>
        <begin position="17"/>
        <end position="61"/>
    </location>
</feature>
<dbReference type="Proteomes" id="UP000499080">
    <property type="component" value="Unassembled WGS sequence"/>
</dbReference>
<dbReference type="Pfam" id="PF13843">
    <property type="entry name" value="DDE_Tnp_1_7"/>
    <property type="match status" value="1"/>
</dbReference>
<dbReference type="OrthoDB" id="6432581at2759"/>
<feature type="domain" description="PiggyBac transposable element-derived protein" evidence="2">
    <location>
        <begin position="101"/>
        <end position="152"/>
    </location>
</feature>
<reference evidence="3 4" key="1">
    <citation type="journal article" date="2019" name="Sci. Rep.">
        <title>Orb-weaving spider Araneus ventricosus genome elucidates the spidroin gene catalogue.</title>
        <authorList>
            <person name="Kono N."/>
            <person name="Nakamura H."/>
            <person name="Ohtoshi R."/>
            <person name="Moran D.A.P."/>
            <person name="Shinohara A."/>
            <person name="Yoshida Y."/>
            <person name="Fujiwara M."/>
            <person name="Mori M."/>
            <person name="Tomita M."/>
            <person name="Arakawa K."/>
        </authorList>
    </citation>
    <scope>NUCLEOTIDE SEQUENCE [LARGE SCALE GENOMIC DNA]</scope>
</reference>
<evidence type="ECO:0000256" key="1">
    <source>
        <dbReference type="SAM" id="MobiDB-lite"/>
    </source>
</evidence>
<accession>A0A4Y2GM10</accession>
<organism evidence="3 4">
    <name type="scientific">Araneus ventricosus</name>
    <name type="common">Orbweaver spider</name>
    <name type="synonym">Epeira ventricosa</name>
    <dbReference type="NCBI Taxonomy" id="182803"/>
    <lineage>
        <taxon>Eukaryota</taxon>
        <taxon>Metazoa</taxon>
        <taxon>Ecdysozoa</taxon>
        <taxon>Arthropoda</taxon>
        <taxon>Chelicerata</taxon>
        <taxon>Arachnida</taxon>
        <taxon>Araneae</taxon>
        <taxon>Araneomorphae</taxon>
        <taxon>Entelegynae</taxon>
        <taxon>Araneoidea</taxon>
        <taxon>Araneidae</taxon>
        <taxon>Araneus</taxon>
    </lineage>
</organism>
<keyword evidence="4" id="KW-1185">Reference proteome</keyword>
<evidence type="ECO:0000313" key="3">
    <source>
        <dbReference type="EMBL" id="GBM54361.1"/>
    </source>
</evidence>
<evidence type="ECO:0000313" key="4">
    <source>
        <dbReference type="Proteomes" id="UP000499080"/>
    </source>
</evidence>
<sequence>MDLPSVSRVICGNNKRKYLDNEDSDSDSEYSINLGSDDGSEDSSEIQLSGSESEDSDDDGTIQSARSWMKINMNNPPHAPPRFQFSGDPKVLANISEEDGPLEFFSLFMDRDLQELIVNETNRFASQHPSTNLGMCKSWIPTYADEMMLFLPFHFCKVL</sequence>
<proteinExistence type="predicted"/>
<evidence type="ECO:0000259" key="2">
    <source>
        <dbReference type="Pfam" id="PF13843"/>
    </source>
</evidence>